<dbReference type="Pfam" id="PF07681">
    <property type="entry name" value="DoxX"/>
    <property type="match status" value="1"/>
</dbReference>
<evidence type="ECO:0000256" key="6">
    <source>
        <dbReference type="ARBA" id="ARBA00023136"/>
    </source>
</evidence>
<comment type="subcellular location">
    <subcellularLocation>
        <location evidence="1">Cell membrane</location>
        <topology evidence="1">Multi-pass membrane protein</topology>
    </subcellularLocation>
</comment>
<dbReference type="InterPro" id="IPR051907">
    <property type="entry name" value="DoxX-like_oxidoreductase"/>
</dbReference>
<dbReference type="Proteomes" id="UP000465866">
    <property type="component" value="Chromosome"/>
</dbReference>
<sequence length="143" mass="15837">MAQSLEARLNSNLPIALSVFRVIFGLLFLSHGLSSVIGWPAASHVAPVGQWPDFYAGWIELITGALITAGLFTRPAAFLASGEMAFAYFTVHFPHGFWPINNHGEDSVMFCFAFLLLVFAGGGAYALDDHRGRWPKRRSRLRR</sequence>
<keyword evidence="5 7" id="KW-1133">Transmembrane helix</keyword>
<keyword evidence="3" id="KW-1003">Cell membrane</keyword>
<keyword evidence="4 7" id="KW-0812">Transmembrane</keyword>
<evidence type="ECO:0000256" key="4">
    <source>
        <dbReference type="ARBA" id="ARBA00022692"/>
    </source>
</evidence>
<evidence type="ECO:0000313" key="8">
    <source>
        <dbReference type="EMBL" id="BBX45225.1"/>
    </source>
</evidence>
<protein>
    <submittedName>
        <fullName evidence="8">Membrane protein</fullName>
    </submittedName>
</protein>
<evidence type="ECO:0000256" key="1">
    <source>
        <dbReference type="ARBA" id="ARBA00004651"/>
    </source>
</evidence>
<feature type="transmembrane region" description="Helical" evidence="7">
    <location>
        <begin position="107"/>
        <end position="127"/>
    </location>
</feature>
<reference evidence="8 9" key="1">
    <citation type="journal article" date="2019" name="Emerg. Microbes Infect.">
        <title>Comprehensive subspecies identification of 175 nontuberculous mycobacteria species based on 7547 genomic profiles.</title>
        <authorList>
            <person name="Matsumoto Y."/>
            <person name="Kinjo T."/>
            <person name="Motooka D."/>
            <person name="Nabeya D."/>
            <person name="Jung N."/>
            <person name="Uechi K."/>
            <person name="Horii T."/>
            <person name="Iida T."/>
            <person name="Fujita J."/>
            <person name="Nakamura S."/>
        </authorList>
    </citation>
    <scope>NUCLEOTIDE SEQUENCE [LARGE SCALE GENOMIC DNA]</scope>
    <source>
        <strain evidence="8 9">JCM 12404</strain>
    </source>
</reference>
<dbReference type="GO" id="GO:0005886">
    <property type="term" value="C:plasma membrane"/>
    <property type="evidence" value="ECO:0007669"/>
    <property type="project" value="UniProtKB-SubCell"/>
</dbReference>
<feature type="transmembrane region" description="Helical" evidence="7">
    <location>
        <begin position="54"/>
        <end position="73"/>
    </location>
</feature>
<feature type="transmembrane region" description="Helical" evidence="7">
    <location>
        <begin position="12"/>
        <end position="34"/>
    </location>
</feature>
<evidence type="ECO:0000256" key="2">
    <source>
        <dbReference type="ARBA" id="ARBA00006679"/>
    </source>
</evidence>
<name>A0A7I7KT22_9MYCO</name>
<feature type="transmembrane region" description="Helical" evidence="7">
    <location>
        <begin position="85"/>
        <end position="101"/>
    </location>
</feature>
<evidence type="ECO:0000256" key="5">
    <source>
        <dbReference type="ARBA" id="ARBA00022989"/>
    </source>
</evidence>
<dbReference type="AlphaFoldDB" id="A0A7I7KT22"/>
<dbReference type="KEGG" id="mcoo:MCOO_12400"/>
<keyword evidence="9" id="KW-1185">Reference proteome</keyword>
<evidence type="ECO:0000313" key="9">
    <source>
        <dbReference type="Proteomes" id="UP000465866"/>
    </source>
</evidence>
<keyword evidence="6 7" id="KW-0472">Membrane</keyword>
<organism evidence="8 9">
    <name type="scientific">Mycobacterium cookii</name>
    <dbReference type="NCBI Taxonomy" id="1775"/>
    <lineage>
        <taxon>Bacteria</taxon>
        <taxon>Bacillati</taxon>
        <taxon>Actinomycetota</taxon>
        <taxon>Actinomycetes</taxon>
        <taxon>Mycobacteriales</taxon>
        <taxon>Mycobacteriaceae</taxon>
        <taxon>Mycobacterium</taxon>
    </lineage>
</organism>
<dbReference type="PANTHER" id="PTHR33452">
    <property type="entry name" value="OXIDOREDUCTASE CATD-RELATED"/>
    <property type="match status" value="1"/>
</dbReference>
<accession>A0A7I7KT22</accession>
<evidence type="ECO:0000256" key="3">
    <source>
        <dbReference type="ARBA" id="ARBA00022475"/>
    </source>
</evidence>
<comment type="similarity">
    <text evidence="2">Belongs to the DoxX family.</text>
</comment>
<evidence type="ECO:0000256" key="7">
    <source>
        <dbReference type="SAM" id="Phobius"/>
    </source>
</evidence>
<dbReference type="EMBL" id="AP022569">
    <property type="protein sequence ID" value="BBX45225.1"/>
    <property type="molecule type" value="Genomic_DNA"/>
</dbReference>
<dbReference type="InterPro" id="IPR032808">
    <property type="entry name" value="DoxX"/>
</dbReference>
<proteinExistence type="inferred from homology"/>
<dbReference type="RefSeq" id="WP_163775552.1">
    <property type="nucleotide sequence ID" value="NZ_AP022569.1"/>
</dbReference>
<dbReference type="PANTHER" id="PTHR33452:SF4">
    <property type="entry name" value="BLL4328 PROTEIN"/>
    <property type="match status" value="1"/>
</dbReference>
<gene>
    <name evidence="8" type="ORF">MCOO_12400</name>
</gene>